<protein>
    <submittedName>
        <fullName evidence="3">Zinc finger MYM-type protein 1</fullName>
    </submittedName>
</protein>
<evidence type="ECO:0000259" key="1">
    <source>
        <dbReference type="Pfam" id="PF05699"/>
    </source>
</evidence>
<dbReference type="OrthoDB" id="8196265at2759"/>
<dbReference type="PANTHER" id="PTHR45749:SF28">
    <property type="entry name" value="ZINC FINGER MYM-TYPE PROTEIN 1-LIKE-RELATED"/>
    <property type="match status" value="1"/>
</dbReference>
<evidence type="ECO:0000259" key="2">
    <source>
        <dbReference type="Pfam" id="PF14291"/>
    </source>
</evidence>
<dbReference type="AlphaFoldDB" id="A0A2S2PX91"/>
<dbReference type="SUPFAM" id="SSF53098">
    <property type="entry name" value="Ribonuclease H-like"/>
    <property type="match status" value="1"/>
</dbReference>
<proteinExistence type="predicted"/>
<dbReference type="Pfam" id="PF05699">
    <property type="entry name" value="Dimer_Tnp_hAT"/>
    <property type="match status" value="1"/>
</dbReference>
<dbReference type="EMBL" id="GGMS01000962">
    <property type="protein sequence ID" value="MBY70165.1"/>
    <property type="molecule type" value="Transcribed_RNA"/>
</dbReference>
<dbReference type="InterPro" id="IPR025398">
    <property type="entry name" value="DUF4371"/>
</dbReference>
<feature type="domain" description="HAT C-terminal dimerisation" evidence="1">
    <location>
        <begin position="633"/>
        <end position="687"/>
    </location>
</feature>
<gene>
    <name evidence="3" type="primary">ZMYM1_22</name>
    <name evidence="3" type="ORF">g.123086</name>
</gene>
<evidence type="ECO:0000313" key="3">
    <source>
        <dbReference type="EMBL" id="MBY70165.1"/>
    </source>
</evidence>
<organism evidence="3">
    <name type="scientific">Sipha flava</name>
    <name type="common">yellow sugarcane aphid</name>
    <dbReference type="NCBI Taxonomy" id="143950"/>
    <lineage>
        <taxon>Eukaryota</taxon>
        <taxon>Metazoa</taxon>
        <taxon>Ecdysozoa</taxon>
        <taxon>Arthropoda</taxon>
        <taxon>Hexapoda</taxon>
        <taxon>Insecta</taxon>
        <taxon>Pterygota</taxon>
        <taxon>Neoptera</taxon>
        <taxon>Paraneoptera</taxon>
        <taxon>Hemiptera</taxon>
        <taxon>Sternorrhyncha</taxon>
        <taxon>Aphidomorpha</taxon>
        <taxon>Aphidoidea</taxon>
        <taxon>Aphididae</taxon>
        <taxon>Sipha</taxon>
    </lineage>
</organism>
<accession>A0A2S2PX91</accession>
<reference evidence="3" key="1">
    <citation type="submission" date="2018-04" db="EMBL/GenBank/DDBJ databases">
        <title>Transcriptome assembly of Sipha flava.</title>
        <authorList>
            <person name="Scully E.D."/>
            <person name="Geib S.M."/>
            <person name="Palmer N.A."/>
            <person name="Koch K."/>
            <person name="Bradshaw J."/>
            <person name="Heng-Moss T."/>
            <person name="Sarath G."/>
        </authorList>
    </citation>
    <scope>NUCLEOTIDE SEQUENCE</scope>
</reference>
<dbReference type="InterPro" id="IPR008906">
    <property type="entry name" value="HATC_C_dom"/>
</dbReference>
<dbReference type="InterPro" id="IPR012337">
    <property type="entry name" value="RNaseH-like_sf"/>
</dbReference>
<name>A0A2S2PX91_9HEMI</name>
<sequence length="721" mass="83513">MTYPVTDVVVMLLETPFRRWNSDNKNDLLKVGKPIPILSALAPDKKLSKVFCRSFNPNLYQQHSWLCGSHYIQKLFCWPCLLLGKIKSVWNTVGYYDLKNLSRGIQIHQTSKEHIHNHLGLKNLEKNYFAILDYVNEHGNLFKKNYNENVRLNRLFMEHLIDLVLFLGKQELAFRGHDESSDSLNKGNFRELFDMHIIRCSQEIQNHYNSIKNIFSGMSKSIQNDLISCISEFLINQIKNEIKQCKFYSIQIDDTTDISQKTQCSIIIRYVTDKSELVERFLGFHNVSEDRTAQGLFNLVNSVLHEFDIENKLVGQCYDGACVMPGHLTGLQARVKEVAPNALFTHCLAHRLNLVLQHGCSINAKCRIFFANLTGIAAYFHNSTSRTNFVDTIVGKRIPQFVQTRWSSRSKILQTIVNEWSGFINVFDCISKDPKSSSESICGAIGHFKNLKTFEFAFLALIFSDIFIYTDNLFNILQNKSFDVEFCLRKINITYDLINKKRNEPKFLKLFNQAVTLTKPPKATRNESNNQSNFKILFYEIIDNILMQLNTRFQDTNKLIFLQLADVTKFKEYSCTFPVNALNNLKSTYPNIFYNINTLKVELEVLYSDVKYQNLLHIYDMVKIIEQDALKDILPEAYKLFILILTIPSTSVSNERSFSCLKRIKTCSRNSISQVRLSSLSILSIEKSLINQLKKTESFYDDIITMYSSQKDRSINLTYKT</sequence>
<dbReference type="GO" id="GO:0046983">
    <property type="term" value="F:protein dimerization activity"/>
    <property type="evidence" value="ECO:0007669"/>
    <property type="project" value="InterPro"/>
</dbReference>
<feature type="domain" description="DUF4371" evidence="2">
    <location>
        <begin position="153"/>
        <end position="330"/>
    </location>
</feature>
<dbReference type="PANTHER" id="PTHR45749">
    <property type="match status" value="1"/>
</dbReference>
<dbReference type="Pfam" id="PF14291">
    <property type="entry name" value="DUF4371"/>
    <property type="match status" value="1"/>
</dbReference>